<dbReference type="Gene3D" id="1.25.10.10">
    <property type="entry name" value="Leucine-rich Repeat Variant"/>
    <property type="match status" value="1"/>
</dbReference>
<protein>
    <recommendedName>
        <fullName evidence="3">HEAT repeat domain-containing protein</fullName>
    </recommendedName>
</protein>
<dbReference type="InterPro" id="IPR016024">
    <property type="entry name" value="ARM-type_fold"/>
</dbReference>
<accession>A0A7W9SWQ3</accession>
<comment type="caution">
    <text evidence="1">The sequence shown here is derived from an EMBL/GenBank/DDBJ whole genome shotgun (WGS) entry which is preliminary data.</text>
</comment>
<reference evidence="1 2" key="1">
    <citation type="submission" date="2020-08" db="EMBL/GenBank/DDBJ databases">
        <title>Genomic Encyclopedia of Type Strains, Phase IV (KMG-IV): sequencing the most valuable type-strain genomes for metagenomic binning, comparative biology and taxonomic classification.</title>
        <authorList>
            <person name="Goeker M."/>
        </authorList>
    </citation>
    <scope>NUCLEOTIDE SEQUENCE [LARGE SCALE GENOMIC DNA]</scope>
    <source>
        <strain evidence="1 2">DSM 23562</strain>
    </source>
</reference>
<name>A0A7W9SWQ3_ARMRO</name>
<dbReference type="AlphaFoldDB" id="A0A7W9SWQ3"/>
<organism evidence="1 2">
    <name type="scientific">Armatimonas rosea</name>
    <dbReference type="NCBI Taxonomy" id="685828"/>
    <lineage>
        <taxon>Bacteria</taxon>
        <taxon>Bacillati</taxon>
        <taxon>Armatimonadota</taxon>
        <taxon>Armatimonadia</taxon>
        <taxon>Armatimonadales</taxon>
        <taxon>Armatimonadaceae</taxon>
        <taxon>Armatimonas</taxon>
    </lineage>
</organism>
<dbReference type="RefSeq" id="WP_184203886.1">
    <property type="nucleotide sequence ID" value="NZ_JACHGW010000008.1"/>
</dbReference>
<evidence type="ECO:0000313" key="1">
    <source>
        <dbReference type="EMBL" id="MBB6053798.1"/>
    </source>
</evidence>
<dbReference type="Proteomes" id="UP000520814">
    <property type="component" value="Unassembled WGS sequence"/>
</dbReference>
<gene>
    <name evidence="1" type="ORF">HNQ39_005640</name>
</gene>
<evidence type="ECO:0008006" key="3">
    <source>
        <dbReference type="Google" id="ProtNLM"/>
    </source>
</evidence>
<dbReference type="InterPro" id="IPR011989">
    <property type="entry name" value="ARM-like"/>
</dbReference>
<proteinExistence type="predicted"/>
<keyword evidence="2" id="KW-1185">Reference proteome</keyword>
<evidence type="ECO:0000313" key="2">
    <source>
        <dbReference type="Proteomes" id="UP000520814"/>
    </source>
</evidence>
<dbReference type="SUPFAM" id="SSF48371">
    <property type="entry name" value="ARM repeat"/>
    <property type="match status" value="1"/>
</dbReference>
<sequence length="385" mass="44756">MSFEQDLARGRGRAVLFLQSADQATRERYREPILHACCNNYAYDTQIEGSRDAYLLDMLEVTKDIAWYTPHLRAAFYDPTLDTDQLFGLCTRLHQRGHADFTTDLYAAAEQLAAQGNYDWDDKLLALGDAKTWQHIAVLLGTYPLPEDEDWRLDYLYEEAQKLLGRRVARHAAPRDVIFAILALRFQRRRERKRNRTTYRAPDLSEPMPKNTEALKRWLIRFRNRPFPGDPADLIALTYHENPYVTWRAMLALGNLTDPRIRTRALEALADPEEALYPAAVRLLARNTDARDLVLLTGLFRDIQARNEESQVYTFSVHFRDYAKGNPELPLTPLLLSIYENTPSSFTRRTYVELLLSRNDAPPWLLTECRYDCDEETRSHVAERL</sequence>
<dbReference type="EMBL" id="JACHGW010000008">
    <property type="protein sequence ID" value="MBB6053798.1"/>
    <property type="molecule type" value="Genomic_DNA"/>
</dbReference>